<evidence type="ECO:0008006" key="3">
    <source>
        <dbReference type="Google" id="ProtNLM"/>
    </source>
</evidence>
<evidence type="ECO:0000313" key="2">
    <source>
        <dbReference type="Proteomes" id="UP000199382"/>
    </source>
</evidence>
<dbReference type="STRING" id="571298.SAMN04488026_105416"/>
<dbReference type="RefSeq" id="WP_139188477.1">
    <property type="nucleotide sequence ID" value="NZ_FNEK01000054.1"/>
</dbReference>
<sequence>MNPINTTEDADPNAGWTDLPMAQRVDLLRNGIPHPGETSEEARCRLKHSLGFVDDSDLVNLLDKSADTLARMRVNGTGPVPIRVAREIFYDLADVRAWMLRHKDGVRGAA</sequence>
<protein>
    <recommendedName>
        <fullName evidence="3">Helix-turn-helix domain-containing protein</fullName>
    </recommendedName>
</protein>
<name>A0A1G9ESP9_9RHOB</name>
<proteinExistence type="predicted"/>
<dbReference type="Proteomes" id="UP000199382">
    <property type="component" value="Unassembled WGS sequence"/>
</dbReference>
<organism evidence="1 2">
    <name type="scientific">Aliiruegeria lutimaris</name>
    <dbReference type="NCBI Taxonomy" id="571298"/>
    <lineage>
        <taxon>Bacteria</taxon>
        <taxon>Pseudomonadati</taxon>
        <taxon>Pseudomonadota</taxon>
        <taxon>Alphaproteobacteria</taxon>
        <taxon>Rhodobacterales</taxon>
        <taxon>Roseobacteraceae</taxon>
        <taxon>Aliiruegeria</taxon>
    </lineage>
</organism>
<evidence type="ECO:0000313" key="1">
    <source>
        <dbReference type="EMBL" id="SDK79207.1"/>
    </source>
</evidence>
<dbReference type="OrthoDB" id="7873201at2"/>
<dbReference type="EMBL" id="FNEK01000054">
    <property type="protein sequence ID" value="SDK79207.1"/>
    <property type="molecule type" value="Genomic_DNA"/>
</dbReference>
<accession>A0A1G9ESP9</accession>
<keyword evidence="2" id="KW-1185">Reference proteome</keyword>
<dbReference type="AlphaFoldDB" id="A0A1G9ESP9"/>
<gene>
    <name evidence="1" type="ORF">SAMN04488026_105416</name>
</gene>
<reference evidence="1 2" key="1">
    <citation type="submission" date="2016-10" db="EMBL/GenBank/DDBJ databases">
        <authorList>
            <person name="de Groot N.N."/>
        </authorList>
    </citation>
    <scope>NUCLEOTIDE SEQUENCE [LARGE SCALE GENOMIC DNA]</scope>
    <source>
        <strain evidence="1 2">DSM 25294</strain>
    </source>
</reference>